<evidence type="ECO:0000313" key="2">
    <source>
        <dbReference type="Proteomes" id="UP000606194"/>
    </source>
</evidence>
<dbReference type="InterPro" id="IPR051200">
    <property type="entry name" value="Host-pathogen_enzymatic-act"/>
</dbReference>
<accession>A0A918GBN0</accession>
<protein>
    <recommendedName>
        <fullName evidence="3">Ig-like domain repeat protein</fullName>
    </recommendedName>
</protein>
<reference evidence="1" key="2">
    <citation type="submission" date="2020-09" db="EMBL/GenBank/DDBJ databases">
        <authorList>
            <person name="Sun Q."/>
            <person name="Ohkuma M."/>
        </authorList>
    </citation>
    <scope>NUCLEOTIDE SEQUENCE</scope>
    <source>
        <strain evidence="1">JCM 4386</strain>
    </source>
</reference>
<dbReference type="InterPro" id="IPR015943">
    <property type="entry name" value="WD40/YVTN_repeat-like_dom_sf"/>
</dbReference>
<dbReference type="RefSeq" id="WP_190154072.1">
    <property type="nucleotide sequence ID" value="NZ_BMTL01000053.1"/>
</dbReference>
<keyword evidence="2" id="KW-1185">Reference proteome</keyword>
<dbReference type="PANTHER" id="PTHR47197">
    <property type="entry name" value="PROTEIN NIRF"/>
    <property type="match status" value="1"/>
</dbReference>
<name>A0A918GBN0_9ACTN</name>
<reference evidence="1" key="1">
    <citation type="journal article" date="2014" name="Int. J. Syst. Evol. Microbiol.">
        <title>Complete genome sequence of Corynebacterium casei LMG S-19264T (=DSM 44701T), isolated from a smear-ripened cheese.</title>
        <authorList>
            <consortium name="US DOE Joint Genome Institute (JGI-PGF)"/>
            <person name="Walter F."/>
            <person name="Albersmeier A."/>
            <person name="Kalinowski J."/>
            <person name="Ruckert C."/>
        </authorList>
    </citation>
    <scope>NUCLEOTIDE SEQUENCE</scope>
    <source>
        <strain evidence="1">JCM 4386</strain>
    </source>
</reference>
<sequence length="438" mass="45495">MRTRRIVGGTALITVAASLTVVTGTGTALADGGIVLPIASHWQTITDGRHERVYVSAPGSDAVVAVDFDGQVVKTIEQLDGARAIALSPDESTLYVALPDADAVAAVDTATLQETRRFATGAGTDPESLAVAGGRLWFSHGDNADGGIGSITVADPEPVVDPGALPEWTWYGKPMLASSTAAPGLLVAGETAASPGEMRVYDVSSGQTREVAHNPGPGGDIEDMAITPDGQSVITATGSPYYHQKFRLSDLTETGRYDTGPYPNAVAVAPNGAVAAGCVAGGDHDVYLYRPGSTTPVRTVTLNSPYRDLLSRGLAWSPDGTRLFALRFTYGSEVIFEIIRDADKAAGELTLDVPATGTAGKRLTVRGTLTSVLPYPEGTTVAVSRDGARPVTRTVAADGTFRFTDRPRTAGTITYTVTHHGDADHSPTTATATLDITG</sequence>
<dbReference type="Gene3D" id="2.130.10.10">
    <property type="entry name" value="YVTN repeat-like/Quinoprotein amine dehydrogenase"/>
    <property type="match status" value="2"/>
</dbReference>
<dbReference type="PANTHER" id="PTHR47197:SF3">
    <property type="entry name" value="DIHYDRO-HEME D1 DEHYDROGENASE"/>
    <property type="match status" value="1"/>
</dbReference>
<evidence type="ECO:0008006" key="3">
    <source>
        <dbReference type="Google" id="ProtNLM"/>
    </source>
</evidence>
<proteinExistence type="predicted"/>
<dbReference type="Proteomes" id="UP000606194">
    <property type="component" value="Unassembled WGS sequence"/>
</dbReference>
<evidence type="ECO:0000313" key="1">
    <source>
        <dbReference type="EMBL" id="GGS27924.1"/>
    </source>
</evidence>
<dbReference type="EMBL" id="BMTL01000053">
    <property type="protein sequence ID" value="GGS27924.1"/>
    <property type="molecule type" value="Genomic_DNA"/>
</dbReference>
<organism evidence="1 2">
    <name type="scientific">Streptomyces humidus</name>
    <dbReference type="NCBI Taxonomy" id="52259"/>
    <lineage>
        <taxon>Bacteria</taxon>
        <taxon>Bacillati</taxon>
        <taxon>Actinomycetota</taxon>
        <taxon>Actinomycetes</taxon>
        <taxon>Kitasatosporales</taxon>
        <taxon>Streptomycetaceae</taxon>
        <taxon>Streptomyces</taxon>
    </lineage>
</organism>
<gene>
    <name evidence="1" type="ORF">GCM10010269_78200</name>
</gene>
<dbReference type="AlphaFoldDB" id="A0A918GBN0"/>
<comment type="caution">
    <text evidence="1">The sequence shown here is derived from an EMBL/GenBank/DDBJ whole genome shotgun (WGS) entry which is preliminary data.</text>
</comment>
<dbReference type="SUPFAM" id="SSF75011">
    <property type="entry name" value="3-carboxy-cis,cis-mucoante lactonizing enzyme"/>
    <property type="match status" value="2"/>
</dbReference>